<feature type="transmembrane region" description="Helical" evidence="8">
    <location>
        <begin position="67"/>
        <end position="87"/>
    </location>
</feature>
<dbReference type="InterPro" id="IPR014743">
    <property type="entry name" value="Cl-channel_core"/>
</dbReference>
<dbReference type="EMBL" id="KZ992476">
    <property type="protein sequence ID" value="RKP10007.1"/>
    <property type="molecule type" value="Genomic_DNA"/>
</dbReference>
<dbReference type="GO" id="GO:0005769">
    <property type="term" value="C:early endosome"/>
    <property type="evidence" value="ECO:0007669"/>
    <property type="project" value="TreeGrafter"/>
</dbReference>
<keyword evidence="7" id="KW-0868">Chloride</keyword>
<sequence>MPVGEDDAHELTNELEAVRRYEDFTTVGKYWVRDAIRERARLYRLRRQNDGSWRYWLRSRYEASQSWIVVLLVGIVIGTNAAFINIATEWLSNTKEGYCSTAWWLNRKFCCWEIWDQGCPAWIEWSHALGLSRGNFFVNWMFYAAFATLFCAVIGYLVKILAPYAAGSGISEIKTILCGFVIHGFLGGWTLVIKSIGLALSVGSGMSIGKEGPAVHVACCVGNVVSRLFSKYRHNKAKKREIITAASAAGVGVAFGSPIGGVLFALEEMSSQFTLKTMWRSFFCALVATVILKASDRRMRQNERMPALAHLPSAR</sequence>
<dbReference type="Gene3D" id="1.10.3080.10">
    <property type="entry name" value="Clc chloride channel"/>
    <property type="match status" value="1"/>
</dbReference>
<dbReference type="PANTHER" id="PTHR45711">
    <property type="entry name" value="CHLORIDE CHANNEL PROTEIN"/>
    <property type="match status" value="1"/>
</dbReference>
<dbReference type="GO" id="GO:0006879">
    <property type="term" value="P:intracellular iron ion homeostasis"/>
    <property type="evidence" value="ECO:0007669"/>
    <property type="project" value="TreeGrafter"/>
</dbReference>
<keyword evidence="6 8" id="KW-0472">Membrane</keyword>
<dbReference type="Proteomes" id="UP000271241">
    <property type="component" value="Unassembled WGS sequence"/>
</dbReference>
<evidence type="ECO:0000256" key="8">
    <source>
        <dbReference type="SAM" id="Phobius"/>
    </source>
</evidence>
<evidence type="ECO:0000256" key="2">
    <source>
        <dbReference type="ARBA" id="ARBA00022448"/>
    </source>
</evidence>
<evidence type="ECO:0000256" key="3">
    <source>
        <dbReference type="ARBA" id="ARBA00022692"/>
    </source>
</evidence>
<evidence type="ECO:0000256" key="7">
    <source>
        <dbReference type="ARBA" id="ARBA00023214"/>
    </source>
</evidence>
<dbReference type="GO" id="GO:0005783">
    <property type="term" value="C:endoplasmic reticulum"/>
    <property type="evidence" value="ECO:0007669"/>
    <property type="project" value="TreeGrafter"/>
</dbReference>
<feature type="transmembrane region" description="Helical" evidence="8">
    <location>
        <begin position="173"/>
        <end position="193"/>
    </location>
</feature>
<evidence type="ECO:0000256" key="5">
    <source>
        <dbReference type="ARBA" id="ARBA00023065"/>
    </source>
</evidence>
<dbReference type="GO" id="GO:0005247">
    <property type="term" value="F:voltage-gated chloride channel activity"/>
    <property type="evidence" value="ECO:0007669"/>
    <property type="project" value="TreeGrafter"/>
</dbReference>
<dbReference type="GO" id="GO:0000324">
    <property type="term" value="C:fungal-type vacuole"/>
    <property type="evidence" value="ECO:0007669"/>
    <property type="project" value="TreeGrafter"/>
</dbReference>
<proteinExistence type="predicted"/>
<reference evidence="10" key="1">
    <citation type="journal article" date="2018" name="Nat. Microbiol.">
        <title>Leveraging single-cell genomics to expand the fungal tree of life.</title>
        <authorList>
            <person name="Ahrendt S.R."/>
            <person name="Quandt C.A."/>
            <person name="Ciobanu D."/>
            <person name="Clum A."/>
            <person name="Salamov A."/>
            <person name="Andreopoulos B."/>
            <person name="Cheng J.F."/>
            <person name="Woyke T."/>
            <person name="Pelin A."/>
            <person name="Henrissat B."/>
            <person name="Reynolds N.K."/>
            <person name="Benny G.L."/>
            <person name="Smith M.E."/>
            <person name="James T.Y."/>
            <person name="Grigoriev I.V."/>
        </authorList>
    </citation>
    <scope>NUCLEOTIDE SEQUENCE [LARGE SCALE GENOMIC DNA]</scope>
    <source>
        <strain evidence="10">RSA 1356</strain>
    </source>
</reference>
<keyword evidence="10" id="KW-1185">Reference proteome</keyword>
<dbReference type="GO" id="GO:0005886">
    <property type="term" value="C:plasma membrane"/>
    <property type="evidence" value="ECO:0007669"/>
    <property type="project" value="TreeGrafter"/>
</dbReference>
<protein>
    <submittedName>
        <fullName evidence="9">Chloride channel</fullName>
    </submittedName>
</protein>
<feature type="transmembrane region" description="Helical" evidence="8">
    <location>
        <begin position="213"/>
        <end position="230"/>
    </location>
</feature>
<feature type="transmembrane region" description="Helical" evidence="8">
    <location>
        <begin position="242"/>
        <end position="266"/>
    </location>
</feature>
<dbReference type="PRINTS" id="PR00762">
    <property type="entry name" value="CLCHANNEL"/>
</dbReference>
<feature type="transmembrane region" description="Helical" evidence="8">
    <location>
        <begin position="140"/>
        <end position="161"/>
    </location>
</feature>
<comment type="subcellular location">
    <subcellularLocation>
        <location evidence="1">Membrane</location>
        <topology evidence="1">Multi-pass membrane protein</topology>
    </subcellularLocation>
</comment>
<gene>
    <name evidence="9" type="ORF">THASP1DRAFT_13463</name>
</gene>
<accession>A0A4P9XUT2</accession>
<keyword evidence="4 8" id="KW-1133">Transmembrane helix</keyword>
<keyword evidence="2" id="KW-0813">Transport</keyword>
<name>A0A4P9XUT2_9FUNG</name>
<keyword evidence="5" id="KW-0406">Ion transport</keyword>
<evidence type="ECO:0000256" key="6">
    <source>
        <dbReference type="ARBA" id="ARBA00023136"/>
    </source>
</evidence>
<dbReference type="Pfam" id="PF00654">
    <property type="entry name" value="Voltage_CLC"/>
    <property type="match status" value="1"/>
</dbReference>
<dbReference type="OrthoDB" id="431497at2759"/>
<dbReference type="SUPFAM" id="SSF81340">
    <property type="entry name" value="Clc chloride channel"/>
    <property type="match status" value="1"/>
</dbReference>
<evidence type="ECO:0000313" key="10">
    <source>
        <dbReference type="Proteomes" id="UP000271241"/>
    </source>
</evidence>
<feature type="transmembrane region" description="Helical" evidence="8">
    <location>
        <begin position="278"/>
        <end position="295"/>
    </location>
</feature>
<dbReference type="STRING" id="78915.A0A4P9XUT2"/>
<organism evidence="9 10">
    <name type="scientific">Thamnocephalis sphaerospora</name>
    <dbReference type="NCBI Taxonomy" id="78915"/>
    <lineage>
        <taxon>Eukaryota</taxon>
        <taxon>Fungi</taxon>
        <taxon>Fungi incertae sedis</taxon>
        <taxon>Zoopagomycota</taxon>
        <taxon>Zoopagomycotina</taxon>
        <taxon>Zoopagomycetes</taxon>
        <taxon>Zoopagales</taxon>
        <taxon>Sigmoideomycetaceae</taxon>
        <taxon>Thamnocephalis</taxon>
    </lineage>
</organism>
<dbReference type="AlphaFoldDB" id="A0A4P9XUT2"/>
<evidence type="ECO:0000256" key="4">
    <source>
        <dbReference type="ARBA" id="ARBA00022989"/>
    </source>
</evidence>
<dbReference type="PANTHER" id="PTHR45711:SF9">
    <property type="entry name" value="ANION_PROTON EXCHANGE TRANSPORTER GEF1"/>
    <property type="match status" value="1"/>
</dbReference>
<dbReference type="GO" id="GO:0005794">
    <property type="term" value="C:Golgi apparatus"/>
    <property type="evidence" value="ECO:0007669"/>
    <property type="project" value="TreeGrafter"/>
</dbReference>
<evidence type="ECO:0000256" key="1">
    <source>
        <dbReference type="ARBA" id="ARBA00004141"/>
    </source>
</evidence>
<dbReference type="GO" id="GO:0006878">
    <property type="term" value="P:intracellular copper ion homeostasis"/>
    <property type="evidence" value="ECO:0007669"/>
    <property type="project" value="TreeGrafter"/>
</dbReference>
<dbReference type="InterPro" id="IPR001807">
    <property type="entry name" value="ClC"/>
</dbReference>
<evidence type="ECO:0000313" key="9">
    <source>
        <dbReference type="EMBL" id="RKP10007.1"/>
    </source>
</evidence>
<keyword evidence="3 8" id="KW-0812">Transmembrane</keyword>